<evidence type="ECO:0000256" key="2">
    <source>
        <dbReference type="ARBA" id="ARBA00022803"/>
    </source>
</evidence>
<dbReference type="InterPro" id="IPR036680">
    <property type="entry name" value="SPOR-like_sf"/>
</dbReference>
<dbReference type="SMART" id="SM00028">
    <property type="entry name" value="TPR"/>
    <property type="match status" value="5"/>
</dbReference>
<feature type="domain" description="SPOR" evidence="4">
    <location>
        <begin position="448"/>
        <end position="533"/>
    </location>
</feature>
<dbReference type="PROSITE" id="PS50005">
    <property type="entry name" value="TPR"/>
    <property type="match status" value="1"/>
</dbReference>
<dbReference type="InterPro" id="IPR011990">
    <property type="entry name" value="TPR-like_helical_dom_sf"/>
</dbReference>
<evidence type="ECO:0000256" key="3">
    <source>
        <dbReference type="PROSITE-ProRule" id="PRU00339"/>
    </source>
</evidence>
<keyword evidence="1" id="KW-0677">Repeat</keyword>
<dbReference type="SUPFAM" id="SSF48452">
    <property type="entry name" value="TPR-like"/>
    <property type="match status" value="1"/>
</dbReference>
<accession>X5MP98</accession>
<dbReference type="Pfam" id="PF05036">
    <property type="entry name" value="SPOR"/>
    <property type="match status" value="1"/>
</dbReference>
<name>X5MP98_9HYPH</name>
<dbReference type="PROSITE" id="PS51724">
    <property type="entry name" value="SPOR"/>
    <property type="match status" value="1"/>
</dbReference>
<dbReference type="Proteomes" id="UP000032160">
    <property type="component" value="Chromosome I"/>
</dbReference>
<keyword evidence="2 3" id="KW-0802">TPR repeat</keyword>
<dbReference type="EMBL" id="HG966617">
    <property type="protein sequence ID" value="CDO61161.1"/>
    <property type="molecule type" value="Genomic_DNA"/>
</dbReference>
<reference evidence="5 6" key="1">
    <citation type="journal article" date="2014" name="Front. Genet.">
        <title>Genome and metabolic network of "Candidatus Phaeomarinobacter ectocarpi" Ec32, a new candidate genus of Alphaproteobacteria frequently associated with brown algae.</title>
        <authorList>
            <person name="Dittami S.M."/>
            <person name="Barbeyron T."/>
            <person name="Boyen C."/>
            <person name="Cambefort J."/>
            <person name="Collet G."/>
            <person name="Delage L."/>
            <person name="Gobet A."/>
            <person name="Groisillier A."/>
            <person name="Leblanc C."/>
            <person name="Michel G."/>
            <person name="Scornet D."/>
            <person name="Siegel A."/>
            <person name="Tapia J.E."/>
            <person name="Tonon T."/>
        </authorList>
    </citation>
    <scope>NUCLEOTIDE SEQUENCE [LARGE SCALE GENOMIC DNA]</scope>
    <source>
        <strain evidence="5 6">Ec32</strain>
    </source>
</reference>
<evidence type="ECO:0000259" key="4">
    <source>
        <dbReference type="PROSITE" id="PS51724"/>
    </source>
</evidence>
<dbReference type="SUPFAM" id="SSF110997">
    <property type="entry name" value="Sporulation related repeat"/>
    <property type="match status" value="1"/>
</dbReference>
<dbReference type="KEGG" id="pect:BN1012_Phect2949"/>
<dbReference type="InterPro" id="IPR019734">
    <property type="entry name" value="TPR_rpt"/>
</dbReference>
<dbReference type="Pfam" id="PF13181">
    <property type="entry name" value="TPR_8"/>
    <property type="match status" value="2"/>
</dbReference>
<dbReference type="PANTHER" id="PTHR44858">
    <property type="entry name" value="TETRATRICOPEPTIDE REPEAT PROTEIN 6"/>
    <property type="match status" value="1"/>
</dbReference>
<dbReference type="RefSeq" id="WP_145973431.1">
    <property type="nucleotide sequence ID" value="NZ_HG966617.1"/>
</dbReference>
<dbReference type="HOGENOM" id="CLU_640682_0_0_5"/>
<gene>
    <name evidence="5" type="ORF">BN1012_Phect2949</name>
</gene>
<proteinExistence type="predicted"/>
<protein>
    <submittedName>
        <fullName evidence="5">TPR repeat</fullName>
    </submittedName>
</protein>
<dbReference type="PANTHER" id="PTHR44858:SF1">
    <property type="entry name" value="UDP-N-ACETYLGLUCOSAMINE--PEPTIDE N-ACETYLGLUCOSAMINYLTRANSFERASE SPINDLY-RELATED"/>
    <property type="match status" value="1"/>
</dbReference>
<dbReference type="Gene3D" id="1.25.40.10">
    <property type="entry name" value="Tetratricopeptide repeat domain"/>
    <property type="match status" value="2"/>
</dbReference>
<sequence length="533" mass="55788">MTAETTTFGVSLRGVTLSAFVVLAAELAMPGAALSQAQPQAQSQAQTQAEAEKAILARTNEATQALIDGRLDEARRLFDEIIATNAQLPRIMAAAHYHRGIIHQKRGAFNEAAADYTTALWLEQLPDNMRARAHYNRGTALDNLGQQERAKQDFDLAISLAPDMSAAYNNRANVLRRVGALEAAVADYDQSIALGNPLPHLPHYGRAIAREALGDIEGARADLEKAISLAPDYEPASAALAALPEAPSALAVAAAPEAVTPAMSAMADLADLPPADVTIVETAMLPPPPAATPAPAPVPTPVVTPVQPTRVDVPAPVTVASAPVAIRPAAVPQPTQQFAQAAPVNEARRITTAGTAQPVEVTPAAPMPMMGTWTTTILPAGSNAVLTLDDVTPQPSLPAKALRTSQETQVAAMAPQPKTGLSFPGVAADTYRQAALAPAPVPQRSYAPSSATGYAVQIASFRSEAEAALAWESVRSSHATTLQDREHLVQRAEVPGKGTYYRLRVGPMAGKSTAAALCNTLKAEGQDCYVTKL</sequence>
<dbReference type="AlphaFoldDB" id="X5MP98"/>
<evidence type="ECO:0000313" key="6">
    <source>
        <dbReference type="Proteomes" id="UP000032160"/>
    </source>
</evidence>
<dbReference type="InterPro" id="IPR050498">
    <property type="entry name" value="Ycf3"/>
</dbReference>
<dbReference type="STRING" id="1458461.BN1012_Phect2949"/>
<organism evidence="5 6">
    <name type="scientific">Candidatus Phaeomarinibacter ectocarpi</name>
    <dbReference type="NCBI Taxonomy" id="1458461"/>
    <lineage>
        <taxon>Bacteria</taxon>
        <taxon>Pseudomonadati</taxon>
        <taxon>Pseudomonadota</taxon>
        <taxon>Alphaproteobacteria</taxon>
        <taxon>Hyphomicrobiales</taxon>
        <taxon>Parvibaculaceae</taxon>
        <taxon>Candidatus Phaeomarinibacter</taxon>
    </lineage>
</organism>
<dbReference type="Gene3D" id="3.30.70.1070">
    <property type="entry name" value="Sporulation related repeat"/>
    <property type="match status" value="1"/>
</dbReference>
<keyword evidence="6" id="KW-1185">Reference proteome</keyword>
<dbReference type="GO" id="GO:0042834">
    <property type="term" value="F:peptidoglycan binding"/>
    <property type="evidence" value="ECO:0007669"/>
    <property type="project" value="InterPro"/>
</dbReference>
<feature type="repeat" description="TPR" evidence="3">
    <location>
        <begin position="131"/>
        <end position="164"/>
    </location>
</feature>
<evidence type="ECO:0000256" key="1">
    <source>
        <dbReference type="ARBA" id="ARBA00022737"/>
    </source>
</evidence>
<evidence type="ECO:0000313" key="5">
    <source>
        <dbReference type="EMBL" id="CDO61161.1"/>
    </source>
</evidence>
<dbReference type="InterPro" id="IPR007730">
    <property type="entry name" value="SPOR-like_dom"/>
</dbReference>
<dbReference type="OrthoDB" id="9814069at2"/>